<evidence type="ECO:0000313" key="3">
    <source>
        <dbReference type="EMBL" id="BCD45151.1"/>
    </source>
</evidence>
<gene>
    <name evidence="3" type="ORF">NHP190020_01900</name>
    <name evidence="4" type="ORF">SNTW_07910</name>
</gene>
<accession>A0A6J4CXD2</accession>
<feature type="domain" description="YtkA-like" evidence="2">
    <location>
        <begin position="26"/>
        <end position="107"/>
    </location>
</feature>
<dbReference type="InterPro" id="IPR032693">
    <property type="entry name" value="YtkA-like_dom"/>
</dbReference>
<evidence type="ECO:0000313" key="5">
    <source>
        <dbReference type="Proteomes" id="UP000317935"/>
    </source>
</evidence>
<dbReference type="AlphaFoldDB" id="A0A6J4CXD2"/>
<dbReference type="RefSeq" id="WP_034375902.1">
    <property type="nucleotide sequence ID" value="NZ_AP019774.1"/>
</dbReference>
<dbReference type="EMBL" id="AP023036">
    <property type="protein sequence ID" value="BCD45151.1"/>
    <property type="molecule type" value="Genomic_DNA"/>
</dbReference>
<name>A0A6J4CXD2_9HELI</name>
<evidence type="ECO:0000313" key="6">
    <source>
        <dbReference type="Proteomes" id="UP000509742"/>
    </source>
</evidence>
<evidence type="ECO:0000313" key="4">
    <source>
        <dbReference type="EMBL" id="BCD70146.1"/>
    </source>
</evidence>
<keyword evidence="1" id="KW-0732">Signal</keyword>
<protein>
    <submittedName>
        <fullName evidence="4">YtkA domain-containing protein</fullName>
    </submittedName>
</protein>
<dbReference type="GeneID" id="56929454"/>
<proteinExistence type="predicted"/>
<reference evidence="4 5" key="1">
    <citation type="submission" date="2019-06" db="EMBL/GenBank/DDBJ databases">
        <title>Complete genome sequence of Helicobacter suis SNTW101c.</title>
        <authorList>
            <person name="Rimbara E."/>
            <person name="Suzuki M."/>
            <person name="Matsui H."/>
            <person name="Nakamura M."/>
            <person name="Mori S."/>
            <person name="Shibayama K."/>
        </authorList>
    </citation>
    <scope>NUCLEOTIDE SEQUENCE [LARGE SCALE GENOMIC DNA]</scope>
    <source>
        <strain evidence="4 5">SNTW101c</strain>
    </source>
</reference>
<dbReference type="Pfam" id="PF13115">
    <property type="entry name" value="YtkA"/>
    <property type="match status" value="1"/>
</dbReference>
<sequence>MKKLGALLLACGLAFGSLQAWELKIKAKEAEVALKADKKLVSGNNEFDLVPTLGGKELKGASIKLSFKMPEMPGMAAMDEKAQVEVKNGVYHAKVNLPMSGTWQIKLQVKTKEGKVYKGKGSVDI</sequence>
<dbReference type="Proteomes" id="UP000317935">
    <property type="component" value="Chromosome"/>
</dbReference>
<evidence type="ECO:0000259" key="2">
    <source>
        <dbReference type="Pfam" id="PF13115"/>
    </source>
</evidence>
<feature type="signal peptide" evidence="1">
    <location>
        <begin position="1"/>
        <end position="20"/>
    </location>
</feature>
<keyword evidence="6" id="KW-1185">Reference proteome</keyword>
<reference evidence="3 6" key="2">
    <citation type="submission" date="2020-04" db="EMBL/GenBank/DDBJ databases">
        <title>Genomic analysis of gastric non-Helicobacter pylori Helicobacters isolated in Japan.</title>
        <authorList>
            <person name="Suzuki M."/>
            <person name="Rimbara E."/>
        </authorList>
    </citation>
    <scope>NUCLEOTIDE SEQUENCE [LARGE SCALE GENOMIC DNA]</scope>
    <source>
        <strain evidence="3 6">NHP19-0020</strain>
    </source>
</reference>
<organism evidence="4 5">
    <name type="scientific">Helicobacter suis</name>
    <dbReference type="NCBI Taxonomy" id="104628"/>
    <lineage>
        <taxon>Bacteria</taxon>
        <taxon>Pseudomonadati</taxon>
        <taxon>Campylobacterota</taxon>
        <taxon>Epsilonproteobacteria</taxon>
        <taxon>Campylobacterales</taxon>
        <taxon>Helicobacteraceae</taxon>
        <taxon>Helicobacter</taxon>
    </lineage>
</organism>
<feature type="chain" id="PRO_5044644203" evidence="1">
    <location>
        <begin position="21"/>
        <end position="125"/>
    </location>
</feature>
<evidence type="ECO:0000256" key="1">
    <source>
        <dbReference type="SAM" id="SignalP"/>
    </source>
</evidence>
<dbReference type="EMBL" id="AP019774">
    <property type="protein sequence ID" value="BCD70146.1"/>
    <property type="molecule type" value="Genomic_DNA"/>
</dbReference>
<dbReference type="Proteomes" id="UP000509742">
    <property type="component" value="Chromosome"/>
</dbReference>